<keyword evidence="8" id="KW-1133">Transmembrane helix</keyword>
<keyword evidence="5" id="KW-0812">Transmembrane</keyword>
<dbReference type="PANTHER" id="PTHR46473:SF22">
    <property type="entry name" value="ELRR (EXTRACELLULAR LEUCINE-RICH REPEAT) ONLY"/>
    <property type="match status" value="1"/>
</dbReference>
<dbReference type="GO" id="GO:0034220">
    <property type="term" value="P:monoatomic ion transmembrane transport"/>
    <property type="evidence" value="ECO:0007669"/>
    <property type="project" value="UniProtKB-KW"/>
</dbReference>
<dbReference type="GO" id="GO:0007616">
    <property type="term" value="P:long-term memory"/>
    <property type="evidence" value="ECO:0000318"/>
    <property type="project" value="GO_Central"/>
</dbReference>
<dbReference type="InterPro" id="IPR051432">
    <property type="entry name" value="KCNMA1_auxiliary"/>
</dbReference>
<dbReference type="InterPro" id="IPR032675">
    <property type="entry name" value="LRR_dom_sf"/>
</dbReference>
<protein>
    <recommendedName>
        <fullName evidence="16">Ig-like domain-containing protein</fullName>
    </recommendedName>
</protein>
<dbReference type="OMA" id="YEVHEVM"/>
<dbReference type="SUPFAM" id="SSF52058">
    <property type="entry name" value="L domain-like"/>
    <property type="match status" value="1"/>
</dbReference>
<dbReference type="InParanoid" id="A0A6I8PG36"/>
<feature type="region of interest" description="Disordered" evidence="14">
    <location>
        <begin position="375"/>
        <end position="811"/>
    </location>
</feature>
<evidence type="ECO:0000256" key="2">
    <source>
        <dbReference type="ARBA" id="ARBA00022448"/>
    </source>
</evidence>
<dbReference type="GeneTree" id="ENSGT00940000160141"/>
<evidence type="ECO:0000313" key="18">
    <source>
        <dbReference type="Proteomes" id="UP000002279"/>
    </source>
</evidence>
<gene>
    <name evidence="17" type="primary">LRRC24</name>
</gene>
<dbReference type="SMART" id="SM00408">
    <property type="entry name" value="IGc2"/>
    <property type="match status" value="1"/>
</dbReference>
<reference evidence="17" key="2">
    <citation type="submission" date="2025-08" db="UniProtKB">
        <authorList>
            <consortium name="Ensembl"/>
        </authorList>
    </citation>
    <scope>IDENTIFICATION</scope>
    <source>
        <strain evidence="17">Glennie</strain>
    </source>
</reference>
<dbReference type="Pfam" id="PF13855">
    <property type="entry name" value="LRR_8"/>
    <property type="match status" value="1"/>
</dbReference>
<feature type="compositionally biased region" description="Basic residues" evidence="14">
    <location>
        <begin position="713"/>
        <end position="722"/>
    </location>
</feature>
<keyword evidence="7" id="KW-0677">Repeat</keyword>
<dbReference type="InterPro" id="IPR000483">
    <property type="entry name" value="Cys-rich_flank_reg_C"/>
</dbReference>
<feature type="compositionally biased region" description="Basic and acidic residues" evidence="14">
    <location>
        <begin position="434"/>
        <end position="443"/>
    </location>
</feature>
<keyword evidence="18" id="KW-1185">Reference proteome</keyword>
<dbReference type="InterPro" id="IPR003591">
    <property type="entry name" value="Leu-rich_rpt_typical-subtyp"/>
</dbReference>
<dbReference type="Bgee" id="ENSOANG00000041596">
    <property type="expression patterns" value="Expressed in cerebellum and 7 other cell types or tissues"/>
</dbReference>
<dbReference type="SMART" id="SM00013">
    <property type="entry name" value="LRRNT"/>
    <property type="match status" value="1"/>
</dbReference>
<dbReference type="Pfam" id="PF13927">
    <property type="entry name" value="Ig_3"/>
    <property type="match status" value="1"/>
</dbReference>
<reference evidence="17" key="3">
    <citation type="submission" date="2025-09" db="UniProtKB">
        <authorList>
            <consortium name="Ensembl"/>
        </authorList>
    </citation>
    <scope>IDENTIFICATION</scope>
    <source>
        <strain evidence="17">Glennie</strain>
    </source>
</reference>
<dbReference type="SUPFAM" id="SSF48726">
    <property type="entry name" value="Immunoglobulin"/>
    <property type="match status" value="1"/>
</dbReference>
<keyword evidence="4" id="KW-0433">Leucine-rich repeat</keyword>
<organism evidence="17 18">
    <name type="scientific">Ornithorhynchus anatinus</name>
    <name type="common">Duckbill platypus</name>
    <dbReference type="NCBI Taxonomy" id="9258"/>
    <lineage>
        <taxon>Eukaryota</taxon>
        <taxon>Metazoa</taxon>
        <taxon>Chordata</taxon>
        <taxon>Craniata</taxon>
        <taxon>Vertebrata</taxon>
        <taxon>Euteleostomi</taxon>
        <taxon>Mammalia</taxon>
        <taxon>Monotremata</taxon>
        <taxon>Ornithorhynchidae</taxon>
        <taxon>Ornithorhynchus</taxon>
    </lineage>
</organism>
<evidence type="ECO:0000256" key="14">
    <source>
        <dbReference type="SAM" id="MobiDB-lite"/>
    </source>
</evidence>
<feature type="compositionally biased region" description="Basic residues" evidence="14">
    <location>
        <begin position="469"/>
        <end position="488"/>
    </location>
</feature>
<evidence type="ECO:0000256" key="7">
    <source>
        <dbReference type="ARBA" id="ARBA00022737"/>
    </source>
</evidence>
<evidence type="ECO:0000256" key="3">
    <source>
        <dbReference type="ARBA" id="ARBA00022475"/>
    </source>
</evidence>
<feature type="compositionally biased region" description="Low complexity" evidence="14">
    <location>
        <begin position="303"/>
        <end position="315"/>
    </location>
</feature>
<comment type="subunit">
    <text evidence="13">Interacts with KCNMA1.</text>
</comment>
<dbReference type="Ensembl" id="ENSOANT00000063498.1">
    <property type="protein sequence ID" value="ENSOANP00000052906.1"/>
    <property type="gene ID" value="ENSOANG00000041596.1"/>
</dbReference>
<keyword evidence="10" id="KW-0472">Membrane</keyword>
<keyword evidence="2" id="KW-0813">Transport</keyword>
<dbReference type="SMART" id="SM00409">
    <property type="entry name" value="IG"/>
    <property type="match status" value="1"/>
</dbReference>
<dbReference type="Gene3D" id="3.80.10.10">
    <property type="entry name" value="Ribonuclease Inhibitor"/>
    <property type="match status" value="2"/>
</dbReference>
<dbReference type="InterPro" id="IPR003598">
    <property type="entry name" value="Ig_sub2"/>
</dbReference>
<dbReference type="InterPro" id="IPR000372">
    <property type="entry name" value="LRRNT"/>
</dbReference>
<dbReference type="AlphaFoldDB" id="A0A6I8PG36"/>
<evidence type="ECO:0000256" key="8">
    <source>
        <dbReference type="ARBA" id="ARBA00022989"/>
    </source>
</evidence>
<keyword evidence="11" id="KW-1015">Disulfide bond</keyword>
<feature type="compositionally biased region" description="Gly residues" evidence="14">
    <location>
        <begin position="499"/>
        <end position="508"/>
    </location>
</feature>
<evidence type="ECO:0000313" key="17">
    <source>
        <dbReference type="Ensembl" id="ENSOANP00000052906.1"/>
    </source>
</evidence>
<reference evidence="17 18" key="1">
    <citation type="journal article" date="2008" name="Nature">
        <title>Genome analysis of the platypus reveals unique signatures of evolution.</title>
        <authorList>
            <person name="Warren W.C."/>
            <person name="Hillier L.W."/>
            <person name="Marshall Graves J.A."/>
            <person name="Birney E."/>
            <person name="Ponting C.P."/>
            <person name="Grutzner F."/>
            <person name="Belov K."/>
            <person name="Miller W."/>
            <person name="Clarke L."/>
            <person name="Chinwalla A.T."/>
            <person name="Yang S.P."/>
            <person name="Heger A."/>
            <person name="Locke D.P."/>
            <person name="Miethke P."/>
            <person name="Waters P.D."/>
            <person name="Veyrunes F."/>
            <person name="Fulton L."/>
            <person name="Fulton B."/>
            <person name="Graves T."/>
            <person name="Wallis J."/>
            <person name="Puente X.S."/>
            <person name="Lopez-Otin C."/>
            <person name="Ordonez G.R."/>
            <person name="Eichler E.E."/>
            <person name="Chen L."/>
            <person name="Cheng Z."/>
            <person name="Deakin J.E."/>
            <person name="Alsop A."/>
            <person name="Thompson K."/>
            <person name="Kirby P."/>
            <person name="Papenfuss A.T."/>
            <person name="Wakefield M.J."/>
            <person name="Olender T."/>
            <person name="Lancet D."/>
            <person name="Huttley G.A."/>
            <person name="Smit A.F."/>
            <person name="Pask A."/>
            <person name="Temple-Smith P."/>
            <person name="Batzer M.A."/>
            <person name="Walker J.A."/>
            <person name="Konkel M.K."/>
            <person name="Harris R.S."/>
            <person name="Whittington C.M."/>
            <person name="Wong E.S."/>
            <person name="Gemmell N.J."/>
            <person name="Buschiazzo E."/>
            <person name="Vargas Jentzsch I.M."/>
            <person name="Merkel A."/>
            <person name="Schmitz J."/>
            <person name="Zemann A."/>
            <person name="Churakov G."/>
            <person name="Kriegs J.O."/>
            <person name="Brosius J."/>
            <person name="Murchison E.P."/>
            <person name="Sachidanandam R."/>
            <person name="Smith C."/>
            <person name="Hannon G.J."/>
            <person name="Tsend-Ayush E."/>
            <person name="McMillan D."/>
            <person name="Attenborough R."/>
            <person name="Rens W."/>
            <person name="Ferguson-Smith M."/>
            <person name="Lefevre C.M."/>
            <person name="Sharp J.A."/>
            <person name="Nicholas K.R."/>
            <person name="Ray D.A."/>
            <person name="Kube M."/>
            <person name="Reinhardt R."/>
            <person name="Pringle T.H."/>
            <person name="Taylor J."/>
            <person name="Jones R.C."/>
            <person name="Nixon B."/>
            <person name="Dacheux J.L."/>
            <person name="Niwa H."/>
            <person name="Sekita Y."/>
            <person name="Huang X."/>
            <person name="Stark A."/>
            <person name="Kheradpour P."/>
            <person name="Kellis M."/>
            <person name="Flicek P."/>
            <person name="Chen Y."/>
            <person name="Webber C."/>
            <person name="Hardison R."/>
            <person name="Nelson J."/>
            <person name="Hallsworth-Pepin K."/>
            <person name="Delehaunty K."/>
            <person name="Markovic C."/>
            <person name="Minx P."/>
            <person name="Feng Y."/>
            <person name="Kremitzki C."/>
            <person name="Mitreva M."/>
            <person name="Glasscock J."/>
            <person name="Wylie T."/>
            <person name="Wohldmann P."/>
            <person name="Thiru P."/>
            <person name="Nhan M.N."/>
            <person name="Pohl C.S."/>
            <person name="Smith S.M."/>
            <person name="Hou S."/>
            <person name="Nefedov M."/>
            <person name="de Jong P.J."/>
            <person name="Renfree M.B."/>
            <person name="Mardis E.R."/>
            <person name="Wilson R.K."/>
        </authorList>
    </citation>
    <scope>NUCLEOTIDE SEQUENCE [LARGE SCALE GENOMIC DNA]</scope>
    <source>
        <strain evidence="17 18">Glennie</strain>
    </source>
</reference>
<comment type="subcellular location">
    <subcellularLocation>
        <location evidence="1">Cell membrane</location>
        <topology evidence="1">Single-pass membrane protein</topology>
    </subcellularLocation>
</comment>
<dbReference type="InterPro" id="IPR013783">
    <property type="entry name" value="Ig-like_fold"/>
</dbReference>
<keyword evidence="12" id="KW-0407">Ion channel</keyword>
<dbReference type="InterPro" id="IPR001611">
    <property type="entry name" value="Leu-rich_rpt"/>
</dbReference>
<dbReference type="FunFam" id="3.80.10.10:FF:000184">
    <property type="entry name" value="leucine-rich repeat-containing protein 24"/>
    <property type="match status" value="1"/>
</dbReference>
<feature type="chain" id="PRO_5026193631" description="Ig-like domain-containing protein" evidence="15">
    <location>
        <begin position="23"/>
        <end position="811"/>
    </location>
</feature>
<dbReference type="SMART" id="SM00082">
    <property type="entry name" value="LRRCT"/>
    <property type="match status" value="1"/>
</dbReference>
<accession>A0A6I8PG36</accession>
<dbReference type="FunFam" id="3.80.10.10:FF:000082">
    <property type="entry name" value="Leucine-rich repeat-containing 24"/>
    <property type="match status" value="1"/>
</dbReference>
<evidence type="ECO:0000256" key="10">
    <source>
        <dbReference type="ARBA" id="ARBA00023136"/>
    </source>
</evidence>
<keyword evidence="9" id="KW-0406">Ion transport</keyword>
<dbReference type="Gene3D" id="2.60.40.10">
    <property type="entry name" value="Immunoglobulins"/>
    <property type="match status" value="1"/>
</dbReference>
<feature type="domain" description="Ig-like" evidence="16">
    <location>
        <begin position="240"/>
        <end position="354"/>
    </location>
</feature>
<proteinExistence type="predicted"/>
<dbReference type="PROSITE" id="PS50835">
    <property type="entry name" value="IG_LIKE"/>
    <property type="match status" value="1"/>
</dbReference>
<evidence type="ECO:0000256" key="12">
    <source>
        <dbReference type="ARBA" id="ARBA00023303"/>
    </source>
</evidence>
<dbReference type="PROSITE" id="PS51450">
    <property type="entry name" value="LRR"/>
    <property type="match status" value="1"/>
</dbReference>
<dbReference type="PANTHER" id="PTHR46473">
    <property type="entry name" value="GH08155P"/>
    <property type="match status" value="1"/>
</dbReference>
<feature type="signal peptide" evidence="15">
    <location>
        <begin position="1"/>
        <end position="22"/>
    </location>
</feature>
<evidence type="ECO:0000256" key="1">
    <source>
        <dbReference type="ARBA" id="ARBA00004162"/>
    </source>
</evidence>
<feature type="compositionally biased region" description="Basic and acidic residues" evidence="14">
    <location>
        <begin position="522"/>
        <end position="540"/>
    </location>
</feature>
<feature type="compositionally biased region" description="Gly residues" evidence="14">
    <location>
        <begin position="579"/>
        <end position="588"/>
    </location>
</feature>
<evidence type="ECO:0000256" key="6">
    <source>
        <dbReference type="ARBA" id="ARBA00022729"/>
    </source>
</evidence>
<dbReference type="Proteomes" id="UP000002279">
    <property type="component" value="Chromosome 4"/>
</dbReference>
<feature type="compositionally biased region" description="Gly residues" evidence="14">
    <location>
        <begin position="796"/>
        <end position="811"/>
    </location>
</feature>
<dbReference type="SMART" id="SM00369">
    <property type="entry name" value="LRR_TYP"/>
    <property type="match status" value="5"/>
</dbReference>
<evidence type="ECO:0000256" key="11">
    <source>
        <dbReference type="ARBA" id="ARBA00023157"/>
    </source>
</evidence>
<dbReference type="GO" id="GO:0005886">
    <property type="term" value="C:plasma membrane"/>
    <property type="evidence" value="ECO:0000318"/>
    <property type="project" value="GO_Central"/>
</dbReference>
<evidence type="ECO:0000256" key="5">
    <source>
        <dbReference type="ARBA" id="ARBA00022692"/>
    </source>
</evidence>
<dbReference type="CDD" id="cd00096">
    <property type="entry name" value="Ig"/>
    <property type="match status" value="1"/>
</dbReference>
<keyword evidence="6 15" id="KW-0732">Signal</keyword>
<evidence type="ECO:0000256" key="13">
    <source>
        <dbReference type="ARBA" id="ARBA00038736"/>
    </source>
</evidence>
<sequence>MAPGGLPAVLPLLGFLLLRGRACPAACRCYSTTVECGSLGLRDVPAGIQPSTQTAFLQDNGIRRIERRDLERLPALRYLYVQNNSISALEPGAFRGQRRLLELALDANRIHLVDGGVFKGLDRLRVLYLAGNRITRLPDFTFRHLRRLQELHLEKNGIEMVEEQAMAGLTSLALLDLSKNHLRTISRAALRPLASLQVLRLAENPWRCDCALHWLSGWIREEGRRLLGPLDEKMVCAEPPRLARRSLLDVSANSLICIPPWCRWSRRRRPPARGRPEVSCRASGYPQPLVTWRKVAAPSRAGEPGPSARPASRAPGPGGRGAGERVDSDTGSGMLSLTNVTVAHAGRYECEASNPGGAARVPFLLLVDLSRQRPPGPLPASAAGGRGGPYQAGSLDFAPWAGRPDGRGRGHLPAGAHRPAAGGRDLPQAPQAERGPEGGERALRQRLLGRPHHLRPAGGVPGRAGPRDVRHRPRQAPLRRPRGRRGGPRRPLPGPGPAAGPGRGGGGRPALPHPGAPLPAADRLRDPLLRRRGPRAEARPLPRRPPPRPVSPVFRFPAGIAGGAAETGRSRRPGASPRGPGGPRGRGPGSLPVRRGAATSPGRASAVRPRRRGTGGPPGIASPDPLGGASAGNAASGGGRPPGRSAGTPSCRTRPRISAAPRPTTEGRLRAFAFSASPDCSRGIGKTVPRRVVAGSAGPSPCTRFPSAEPSGRRARRARPRSPGRGWGGPGFFHSSRSPGPAPQMKRPRHRPPSLLSPERGRDRAPSRLPTPPVGPAAPSSACPAEGRRARATRSGGEGRVLGPRGGGSSG</sequence>
<evidence type="ECO:0000256" key="15">
    <source>
        <dbReference type="SAM" id="SignalP"/>
    </source>
</evidence>
<evidence type="ECO:0000259" key="16">
    <source>
        <dbReference type="PROSITE" id="PS50835"/>
    </source>
</evidence>
<dbReference type="InterPro" id="IPR036179">
    <property type="entry name" value="Ig-like_dom_sf"/>
</dbReference>
<feature type="region of interest" description="Disordered" evidence="14">
    <location>
        <begin position="297"/>
        <end position="334"/>
    </location>
</feature>
<keyword evidence="3" id="KW-1003">Cell membrane</keyword>
<feature type="compositionally biased region" description="Low complexity" evidence="14">
    <location>
        <begin position="411"/>
        <end position="424"/>
    </location>
</feature>
<dbReference type="InterPro" id="IPR003599">
    <property type="entry name" value="Ig_sub"/>
</dbReference>
<evidence type="ECO:0000256" key="9">
    <source>
        <dbReference type="ARBA" id="ARBA00023065"/>
    </source>
</evidence>
<evidence type="ECO:0000256" key="4">
    <source>
        <dbReference type="ARBA" id="ARBA00022614"/>
    </source>
</evidence>
<name>A0A6I8PG36_ORNAN</name>
<dbReference type="InterPro" id="IPR007110">
    <property type="entry name" value="Ig-like_dom"/>
</dbReference>